<sequence length="128" mass="14609">MDNLGSHQQGESHLFYFIGPEAATSVLIFYSFFKTLVGKDVVVELKNDLCIHGTLHSVDQYHNFRLSDITVTDPEKHPYMLSVRNCFIRGSIVRYVQLPADECDVYELQNASRKEATLGKQQQQQQAT</sequence>
<keyword evidence="6" id="KW-0508">mRNA splicing</keyword>
<evidence type="ECO:0000256" key="6">
    <source>
        <dbReference type="ARBA" id="ARBA00023187"/>
    </source>
</evidence>
<keyword evidence="5" id="KW-0694">RNA-binding</keyword>
<proteinExistence type="inferred from homology"/>
<comment type="similarity">
    <text evidence="2">Belongs to the snRNP Sm proteins family.</text>
</comment>
<dbReference type="GO" id="GO:0000398">
    <property type="term" value="P:mRNA splicing, via spliceosome"/>
    <property type="evidence" value="ECO:0007669"/>
    <property type="project" value="TreeGrafter"/>
</dbReference>
<reference evidence="11 12" key="1">
    <citation type="journal article" date="2013" name="Nat. Genet.">
        <title>The genome of the hydatid tapeworm Echinococcus granulosus.</title>
        <authorList>
            <person name="Zheng H."/>
            <person name="Zhang W."/>
            <person name="Zhang L."/>
            <person name="Zhang Z."/>
            <person name="Li J."/>
            <person name="Lu G."/>
            <person name="Zhu Y."/>
            <person name="Wang Y."/>
            <person name="Huang Y."/>
            <person name="Liu J."/>
            <person name="Kang H."/>
            <person name="Chen J."/>
            <person name="Wang L."/>
            <person name="Chen A."/>
            <person name="Yu S."/>
            <person name="Gao Z."/>
            <person name="Jin L."/>
            <person name="Gu W."/>
            <person name="Wang Z."/>
            <person name="Zhao L."/>
            <person name="Shi B."/>
            <person name="Wen H."/>
            <person name="Lin R."/>
            <person name="Jones M.K."/>
            <person name="Brejova B."/>
            <person name="Vinar T."/>
            <person name="Zhao G."/>
            <person name="McManus D.P."/>
            <person name="Chen Z."/>
            <person name="Zhou Y."/>
            <person name="Wang S."/>
        </authorList>
    </citation>
    <scope>NUCLEOTIDE SEQUENCE [LARGE SCALE GENOMIC DNA]</scope>
</reference>
<keyword evidence="4" id="KW-0747">Spliceosome</keyword>
<dbReference type="InterPro" id="IPR016654">
    <property type="entry name" value="U6_snRNA_Lsm2"/>
</dbReference>
<dbReference type="GO" id="GO:0071011">
    <property type="term" value="C:precatalytic spliceosome"/>
    <property type="evidence" value="ECO:0007669"/>
    <property type="project" value="TreeGrafter"/>
</dbReference>
<evidence type="ECO:0000256" key="7">
    <source>
        <dbReference type="ARBA" id="ARBA00023242"/>
    </source>
</evidence>
<evidence type="ECO:0000256" key="2">
    <source>
        <dbReference type="ARBA" id="ARBA00006850"/>
    </source>
</evidence>
<dbReference type="KEGG" id="egl:EGR_01836"/>
<dbReference type="EMBL" id="APAU02000007">
    <property type="protein sequence ID" value="EUB63345.1"/>
    <property type="molecule type" value="Genomic_DNA"/>
</dbReference>
<name>W6UNV6_ECHGR</name>
<dbReference type="CDD" id="cd01725">
    <property type="entry name" value="LSm2"/>
    <property type="match status" value="1"/>
</dbReference>
<dbReference type="PANTHER" id="PTHR13829:SF2">
    <property type="entry name" value="U6 SNRNA-ASSOCIATED SM-LIKE PROTEIN LSM2"/>
    <property type="match status" value="1"/>
</dbReference>
<keyword evidence="7" id="KW-0539">Nucleus</keyword>
<dbReference type="InterPro" id="IPR001163">
    <property type="entry name" value="Sm_dom_euk/arc"/>
</dbReference>
<dbReference type="GeneID" id="36337551"/>
<dbReference type="Gene3D" id="2.30.30.100">
    <property type="match status" value="1"/>
</dbReference>
<evidence type="ECO:0000256" key="9">
    <source>
        <dbReference type="SAM" id="Phobius"/>
    </source>
</evidence>
<dbReference type="GO" id="GO:1990726">
    <property type="term" value="C:Lsm1-7-Pat1 complex"/>
    <property type="evidence" value="ECO:0007669"/>
    <property type="project" value="TreeGrafter"/>
</dbReference>
<accession>W6UNV6</accession>
<dbReference type="GO" id="GO:0046540">
    <property type="term" value="C:U4/U6 x U5 tri-snRNP complex"/>
    <property type="evidence" value="ECO:0007669"/>
    <property type="project" value="TreeGrafter"/>
</dbReference>
<dbReference type="GO" id="GO:0003723">
    <property type="term" value="F:RNA binding"/>
    <property type="evidence" value="ECO:0007669"/>
    <property type="project" value="UniProtKB-KW"/>
</dbReference>
<comment type="caution">
    <text evidence="11">The sequence shown here is derived from an EMBL/GenBank/DDBJ whole genome shotgun (WGS) entry which is preliminary data.</text>
</comment>
<protein>
    <submittedName>
        <fullName evidence="11">U6 snRNA-associated Sm-like protein LSm2</fullName>
    </submittedName>
</protein>
<keyword evidence="9" id="KW-1133">Transmembrane helix</keyword>
<dbReference type="PROSITE" id="PS52002">
    <property type="entry name" value="SM"/>
    <property type="match status" value="1"/>
</dbReference>
<dbReference type="GO" id="GO:0000932">
    <property type="term" value="C:P-body"/>
    <property type="evidence" value="ECO:0007669"/>
    <property type="project" value="TreeGrafter"/>
</dbReference>
<evidence type="ECO:0000256" key="5">
    <source>
        <dbReference type="ARBA" id="ARBA00022884"/>
    </source>
</evidence>
<dbReference type="Pfam" id="PF01423">
    <property type="entry name" value="LSM"/>
    <property type="match status" value="1"/>
</dbReference>
<evidence type="ECO:0000259" key="10">
    <source>
        <dbReference type="PROSITE" id="PS52002"/>
    </source>
</evidence>
<organism evidence="11 12">
    <name type="scientific">Echinococcus granulosus</name>
    <name type="common">Hydatid tapeworm</name>
    <dbReference type="NCBI Taxonomy" id="6210"/>
    <lineage>
        <taxon>Eukaryota</taxon>
        <taxon>Metazoa</taxon>
        <taxon>Spiralia</taxon>
        <taxon>Lophotrochozoa</taxon>
        <taxon>Platyhelminthes</taxon>
        <taxon>Cestoda</taxon>
        <taxon>Eucestoda</taxon>
        <taxon>Cyclophyllidea</taxon>
        <taxon>Taeniidae</taxon>
        <taxon>Echinococcus</taxon>
        <taxon>Echinococcus granulosus group</taxon>
    </lineage>
</organism>
<gene>
    <name evidence="11" type="ORF">EGR_01836</name>
</gene>
<comment type="subcellular location">
    <subcellularLocation>
        <location evidence="1">Nucleus</location>
    </subcellularLocation>
</comment>
<evidence type="ECO:0000256" key="3">
    <source>
        <dbReference type="ARBA" id="ARBA00022664"/>
    </source>
</evidence>
<keyword evidence="12" id="KW-1185">Reference proteome</keyword>
<feature type="domain" description="Sm" evidence="10">
    <location>
        <begin position="28"/>
        <end position="102"/>
    </location>
</feature>
<evidence type="ECO:0000256" key="1">
    <source>
        <dbReference type="ARBA" id="ARBA00004123"/>
    </source>
</evidence>
<dbReference type="PANTHER" id="PTHR13829">
    <property type="entry name" value="SNRNP CORE PROTEIN FAMILY MEMBER"/>
    <property type="match status" value="1"/>
</dbReference>
<dbReference type="STRING" id="6210.W6UNV6"/>
<dbReference type="CTD" id="36337551"/>
<keyword evidence="8" id="KW-0687">Ribonucleoprotein</keyword>
<keyword evidence="9" id="KW-0812">Transmembrane</keyword>
<feature type="transmembrane region" description="Helical" evidence="9">
    <location>
        <begin position="14"/>
        <end position="33"/>
    </location>
</feature>
<dbReference type="InterPro" id="IPR047575">
    <property type="entry name" value="Sm"/>
</dbReference>
<dbReference type="RefSeq" id="XP_024354541.1">
    <property type="nucleotide sequence ID" value="XM_024491085.1"/>
</dbReference>
<dbReference type="GO" id="GO:0071013">
    <property type="term" value="C:catalytic step 2 spliceosome"/>
    <property type="evidence" value="ECO:0007669"/>
    <property type="project" value="TreeGrafter"/>
</dbReference>
<evidence type="ECO:0000256" key="8">
    <source>
        <dbReference type="ARBA" id="ARBA00023274"/>
    </source>
</evidence>
<evidence type="ECO:0000313" key="12">
    <source>
        <dbReference type="Proteomes" id="UP000019149"/>
    </source>
</evidence>
<dbReference type="Proteomes" id="UP000019149">
    <property type="component" value="Unassembled WGS sequence"/>
</dbReference>
<dbReference type="OrthoDB" id="10256176at2759"/>
<dbReference type="InterPro" id="IPR010920">
    <property type="entry name" value="LSM_dom_sf"/>
</dbReference>
<dbReference type="FunFam" id="2.30.30.100:FF:000053">
    <property type="entry name" value="U6 snRNA-associated Sm-like protein LSm2"/>
    <property type="match status" value="1"/>
</dbReference>
<evidence type="ECO:0000313" key="11">
    <source>
        <dbReference type="EMBL" id="EUB63345.1"/>
    </source>
</evidence>
<keyword evidence="9" id="KW-0472">Membrane</keyword>
<dbReference type="GO" id="GO:0005688">
    <property type="term" value="C:U6 snRNP"/>
    <property type="evidence" value="ECO:0007669"/>
    <property type="project" value="TreeGrafter"/>
</dbReference>
<dbReference type="AlphaFoldDB" id="W6UNV6"/>
<evidence type="ECO:0000256" key="4">
    <source>
        <dbReference type="ARBA" id="ARBA00022728"/>
    </source>
</evidence>
<keyword evidence="3" id="KW-0507">mRNA processing</keyword>
<dbReference type="SMART" id="SM00651">
    <property type="entry name" value="Sm"/>
    <property type="match status" value="1"/>
</dbReference>
<dbReference type="SUPFAM" id="SSF50182">
    <property type="entry name" value="Sm-like ribonucleoproteins"/>
    <property type="match status" value="1"/>
</dbReference>